<dbReference type="Pfam" id="PF00708">
    <property type="entry name" value="Acylphosphatase"/>
    <property type="match status" value="1"/>
</dbReference>
<accession>A0ABP6BRS3</accession>
<keyword evidence="11" id="KW-1185">Reference proteome</keyword>
<dbReference type="Proteomes" id="UP001500274">
    <property type="component" value="Unassembled WGS sequence"/>
</dbReference>
<dbReference type="InterPro" id="IPR017968">
    <property type="entry name" value="Acylphosphatase_CS"/>
</dbReference>
<feature type="active site" evidence="5">
    <location>
        <position position="66"/>
    </location>
</feature>
<dbReference type="PROSITE" id="PS00151">
    <property type="entry name" value="ACYLPHOSPHATASE_2"/>
    <property type="match status" value="1"/>
</dbReference>
<feature type="active site" evidence="5">
    <location>
        <position position="48"/>
    </location>
</feature>
<comment type="caution">
    <text evidence="10">The sequence shown here is derived from an EMBL/GenBank/DDBJ whole genome shotgun (WGS) entry which is preliminary data.</text>
</comment>
<evidence type="ECO:0000256" key="5">
    <source>
        <dbReference type="PROSITE-ProRule" id="PRU00520"/>
    </source>
</evidence>
<evidence type="ECO:0000256" key="1">
    <source>
        <dbReference type="ARBA" id="ARBA00005614"/>
    </source>
</evidence>
<comment type="similarity">
    <text evidence="1 7">Belongs to the acylphosphatase family.</text>
</comment>
<comment type="catalytic activity">
    <reaction evidence="4 5 6">
        <text>an acyl phosphate + H2O = a carboxylate + phosphate + H(+)</text>
        <dbReference type="Rhea" id="RHEA:14965"/>
        <dbReference type="ChEBI" id="CHEBI:15377"/>
        <dbReference type="ChEBI" id="CHEBI:15378"/>
        <dbReference type="ChEBI" id="CHEBI:29067"/>
        <dbReference type="ChEBI" id="CHEBI:43474"/>
        <dbReference type="ChEBI" id="CHEBI:59918"/>
        <dbReference type="EC" id="3.6.1.7"/>
    </reaction>
</comment>
<evidence type="ECO:0000256" key="7">
    <source>
        <dbReference type="RuleBase" id="RU004168"/>
    </source>
</evidence>
<dbReference type="InterPro" id="IPR001792">
    <property type="entry name" value="Acylphosphatase-like_dom"/>
</dbReference>
<dbReference type="SUPFAM" id="SSF54975">
    <property type="entry name" value="Acylphosphatase/BLUF domain-like"/>
    <property type="match status" value="1"/>
</dbReference>
<proteinExistence type="inferred from homology"/>
<dbReference type="PRINTS" id="PR00112">
    <property type="entry name" value="ACYLPHPHTASE"/>
</dbReference>
<feature type="domain" description="Acylphosphatase-like" evidence="9">
    <location>
        <begin position="33"/>
        <end position="119"/>
    </location>
</feature>
<dbReference type="PROSITE" id="PS51160">
    <property type="entry name" value="ACYLPHOSPHATASE_3"/>
    <property type="match status" value="1"/>
</dbReference>
<gene>
    <name evidence="10" type="ORF">GCM10009862_17780</name>
</gene>
<evidence type="ECO:0000313" key="10">
    <source>
        <dbReference type="EMBL" id="GAA2578994.1"/>
    </source>
</evidence>
<dbReference type="PANTHER" id="PTHR47268">
    <property type="entry name" value="ACYLPHOSPHATASE"/>
    <property type="match status" value="1"/>
</dbReference>
<reference evidence="11" key="1">
    <citation type="journal article" date="2019" name="Int. J. Syst. Evol. Microbiol.">
        <title>The Global Catalogue of Microorganisms (GCM) 10K type strain sequencing project: providing services to taxonomists for standard genome sequencing and annotation.</title>
        <authorList>
            <consortium name="The Broad Institute Genomics Platform"/>
            <consortium name="The Broad Institute Genome Sequencing Center for Infectious Disease"/>
            <person name="Wu L."/>
            <person name="Ma J."/>
        </authorList>
    </citation>
    <scope>NUCLEOTIDE SEQUENCE [LARGE SCALE GENOMIC DNA]</scope>
    <source>
        <strain evidence="11">JCM 16365</strain>
    </source>
</reference>
<protein>
    <recommendedName>
        <fullName evidence="3 5">Acylphosphatase</fullName>
        <ecNumber evidence="2 5">3.6.1.7</ecNumber>
    </recommendedName>
</protein>
<evidence type="ECO:0000313" key="11">
    <source>
        <dbReference type="Proteomes" id="UP001500274"/>
    </source>
</evidence>
<keyword evidence="5 6" id="KW-0378">Hydrolase</keyword>
<dbReference type="InterPro" id="IPR020456">
    <property type="entry name" value="Acylphosphatase"/>
</dbReference>
<sequence>MRAHAQGILPPARHSRQPEASPAHPRHNVRMRHVRVIVSGAVQGVGFRYSAHDAAARLGVAGWVRNRHDGTVEAELHGEEGRVDQMIDWLRKGPPAAHVERVEVSEATPTGPLSFDIREDA</sequence>
<dbReference type="Gene3D" id="3.30.70.100">
    <property type="match status" value="1"/>
</dbReference>
<dbReference type="InterPro" id="IPR036046">
    <property type="entry name" value="Acylphosphatase-like_dom_sf"/>
</dbReference>
<evidence type="ECO:0000256" key="3">
    <source>
        <dbReference type="ARBA" id="ARBA00015991"/>
    </source>
</evidence>
<dbReference type="EC" id="3.6.1.7" evidence="2 5"/>
<organism evidence="10 11">
    <name type="scientific">Microbacterium binotii</name>
    <dbReference type="NCBI Taxonomy" id="462710"/>
    <lineage>
        <taxon>Bacteria</taxon>
        <taxon>Bacillati</taxon>
        <taxon>Actinomycetota</taxon>
        <taxon>Actinomycetes</taxon>
        <taxon>Micrococcales</taxon>
        <taxon>Microbacteriaceae</taxon>
        <taxon>Microbacterium</taxon>
    </lineage>
</organism>
<evidence type="ECO:0000256" key="4">
    <source>
        <dbReference type="ARBA" id="ARBA00047645"/>
    </source>
</evidence>
<evidence type="ECO:0000256" key="6">
    <source>
        <dbReference type="RuleBase" id="RU000553"/>
    </source>
</evidence>
<dbReference type="PANTHER" id="PTHR47268:SF4">
    <property type="entry name" value="ACYLPHOSPHATASE"/>
    <property type="match status" value="1"/>
</dbReference>
<feature type="region of interest" description="Disordered" evidence="8">
    <location>
        <begin position="1"/>
        <end position="29"/>
    </location>
</feature>
<evidence type="ECO:0000259" key="9">
    <source>
        <dbReference type="PROSITE" id="PS51160"/>
    </source>
</evidence>
<dbReference type="PROSITE" id="PS00150">
    <property type="entry name" value="ACYLPHOSPHATASE_1"/>
    <property type="match status" value="1"/>
</dbReference>
<evidence type="ECO:0000256" key="8">
    <source>
        <dbReference type="SAM" id="MobiDB-lite"/>
    </source>
</evidence>
<evidence type="ECO:0000256" key="2">
    <source>
        <dbReference type="ARBA" id="ARBA00012150"/>
    </source>
</evidence>
<name>A0ABP6BRS3_9MICO</name>
<dbReference type="EMBL" id="BAAARI010000012">
    <property type="protein sequence ID" value="GAA2578994.1"/>
    <property type="molecule type" value="Genomic_DNA"/>
</dbReference>